<feature type="domain" description="Histidine kinase/HSP90-like ATPase" evidence="3">
    <location>
        <begin position="292"/>
        <end position="427"/>
    </location>
</feature>
<name>A0A2V0P9I4_9CHLO</name>
<dbReference type="AlphaFoldDB" id="A0A2V0P9I4"/>
<dbReference type="InterPro" id="IPR036890">
    <property type="entry name" value="HATPase_C_sf"/>
</dbReference>
<keyword evidence="1" id="KW-0547">Nucleotide-binding</keyword>
<dbReference type="OrthoDB" id="241648at2759"/>
<dbReference type="GO" id="GO:0004740">
    <property type="term" value="F:pyruvate dehydrogenase (acetyl-transferring) kinase activity"/>
    <property type="evidence" value="ECO:0007669"/>
    <property type="project" value="TreeGrafter"/>
</dbReference>
<dbReference type="InterPro" id="IPR003594">
    <property type="entry name" value="HATPase_dom"/>
</dbReference>
<evidence type="ECO:0000259" key="3">
    <source>
        <dbReference type="SMART" id="SM00387"/>
    </source>
</evidence>
<dbReference type="InterPro" id="IPR039028">
    <property type="entry name" value="BCKD/PDK"/>
</dbReference>
<dbReference type="EC" id="2.7.11.-" evidence="1"/>
<dbReference type="GO" id="GO:0005524">
    <property type="term" value="F:ATP binding"/>
    <property type="evidence" value="ECO:0007669"/>
    <property type="project" value="UniProtKB-UniRule"/>
</dbReference>
<sequence length="430" mass="46701">MMQIAPGVLARCLGPLGQRAAAATRRALSYIPEPDDTPLYNEQLCAPNRVQQVNVVQLDKLVRQASLPRLVDSAAFLTSQLPARLENHVSRLQALLPSCGAELSDLLSASAESKSGVLEVSRDWGLLDRASPEGLRHFESHLAGFKERVEGEFTRLMTGARQLAGQPGWWQRDGDVAALNQALDLTHWYVLGLRLMLTQHSAALHALDSSSKAAAAAAHPPDHRGPATSGGFLEPPRPGHAPPPPSSMIERAAPLRQVLQHVSEDVRAFCVEKNSAAPEVEIVGGEGLRLPLVAPYFEFMVSEILKNATQAVVTRFGAWDVDEADPVRIQISEPADDPNNVLVSITDRGLGVPADHFRGMFFWFWSSNKPLLGGYGYSRTHGSPMHGLGAGVPVSRVLAHFMGGQASWETSSFHLHTTVEIRLPKQGFVF</sequence>
<dbReference type="SUPFAM" id="SSF55874">
    <property type="entry name" value="ATPase domain of HSP90 chaperone/DNA topoisomerase II/histidine kinase"/>
    <property type="match status" value="1"/>
</dbReference>
<dbReference type="SMART" id="SM00387">
    <property type="entry name" value="HATPase_c"/>
    <property type="match status" value="1"/>
</dbReference>
<dbReference type="EMBL" id="BDRX01000044">
    <property type="protein sequence ID" value="GBF93755.1"/>
    <property type="molecule type" value="Genomic_DNA"/>
</dbReference>
<accession>A0A2V0P9I4</accession>
<keyword evidence="5" id="KW-1185">Reference proteome</keyword>
<comment type="caution">
    <text evidence="4">The sequence shown here is derived from an EMBL/GenBank/DDBJ whole genome shotgun (WGS) entry which is preliminary data.</text>
</comment>
<comment type="subcellular location">
    <subcellularLocation>
        <location evidence="1">Mitochondrion matrix</location>
    </subcellularLocation>
</comment>
<keyword evidence="1" id="KW-0808">Transferase</keyword>
<gene>
    <name evidence="4" type="ORF">Rsub_06087</name>
</gene>
<proteinExistence type="inferred from homology"/>
<dbReference type="InParanoid" id="A0A2V0P9I4"/>
<dbReference type="STRING" id="307507.A0A2V0P9I4"/>
<evidence type="ECO:0000256" key="2">
    <source>
        <dbReference type="SAM" id="MobiDB-lite"/>
    </source>
</evidence>
<keyword evidence="1" id="KW-0496">Mitochondrion</keyword>
<dbReference type="Gene3D" id="3.30.565.10">
    <property type="entry name" value="Histidine kinase-like ATPase, C-terminal domain"/>
    <property type="match status" value="1"/>
</dbReference>
<dbReference type="Pfam" id="PF02518">
    <property type="entry name" value="HATPase_c"/>
    <property type="match status" value="1"/>
</dbReference>
<organism evidence="4 5">
    <name type="scientific">Raphidocelis subcapitata</name>
    <dbReference type="NCBI Taxonomy" id="307507"/>
    <lineage>
        <taxon>Eukaryota</taxon>
        <taxon>Viridiplantae</taxon>
        <taxon>Chlorophyta</taxon>
        <taxon>core chlorophytes</taxon>
        <taxon>Chlorophyceae</taxon>
        <taxon>CS clade</taxon>
        <taxon>Sphaeropleales</taxon>
        <taxon>Selenastraceae</taxon>
        <taxon>Raphidocelis</taxon>
    </lineage>
</organism>
<dbReference type="PANTHER" id="PTHR11947:SF20">
    <property type="entry name" value="[3-METHYL-2-OXOBUTANOATE DEHYDROGENASE [LIPOAMIDE]] KINASE, MITOCHONDRIAL"/>
    <property type="match status" value="1"/>
</dbReference>
<evidence type="ECO:0000313" key="4">
    <source>
        <dbReference type="EMBL" id="GBF93755.1"/>
    </source>
</evidence>
<dbReference type="Proteomes" id="UP000247498">
    <property type="component" value="Unassembled WGS sequence"/>
</dbReference>
<evidence type="ECO:0000256" key="1">
    <source>
        <dbReference type="RuleBase" id="RU366032"/>
    </source>
</evidence>
<dbReference type="GO" id="GO:0010906">
    <property type="term" value="P:regulation of glucose metabolic process"/>
    <property type="evidence" value="ECO:0007669"/>
    <property type="project" value="TreeGrafter"/>
</dbReference>
<feature type="region of interest" description="Disordered" evidence="2">
    <location>
        <begin position="214"/>
        <end position="248"/>
    </location>
</feature>
<reference evidence="4 5" key="1">
    <citation type="journal article" date="2018" name="Sci. Rep.">
        <title>Raphidocelis subcapitata (=Pseudokirchneriella subcapitata) provides an insight into genome evolution and environmental adaptations in the Sphaeropleales.</title>
        <authorList>
            <person name="Suzuki S."/>
            <person name="Yamaguchi H."/>
            <person name="Nakajima N."/>
            <person name="Kawachi M."/>
        </authorList>
    </citation>
    <scope>NUCLEOTIDE SEQUENCE [LARGE SCALE GENOMIC DNA]</scope>
    <source>
        <strain evidence="4 5">NIES-35</strain>
    </source>
</reference>
<dbReference type="PANTHER" id="PTHR11947">
    <property type="entry name" value="PYRUVATE DEHYDROGENASE KINASE"/>
    <property type="match status" value="1"/>
</dbReference>
<keyword evidence="1" id="KW-0418">Kinase</keyword>
<feature type="compositionally biased region" description="Pro residues" evidence="2">
    <location>
        <begin position="235"/>
        <end position="246"/>
    </location>
</feature>
<dbReference type="GO" id="GO:0005759">
    <property type="term" value="C:mitochondrial matrix"/>
    <property type="evidence" value="ECO:0007669"/>
    <property type="project" value="UniProtKB-SubCell"/>
</dbReference>
<keyword evidence="1" id="KW-0067">ATP-binding</keyword>
<evidence type="ECO:0000313" key="5">
    <source>
        <dbReference type="Proteomes" id="UP000247498"/>
    </source>
</evidence>
<protein>
    <recommendedName>
        <fullName evidence="1">Protein-serine/threonine kinase</fullName>
        <ecNumber evidence="1">2.7.11.-</ecNumber>
    </recommendedName>
</protein>
<comment type="similarity">
    <text evidence="1">Belongs to the PDK/BCKDK protein kinase family.</text>
</comment>